<keyword evidence="1" id="KW-0547">Nucleotide-binding</keyword>
<dbReference type="CDD" id="cd03710">
    <property type="entry name" value="BipA_TypA_C"/>
    <property type="match status" value="1"/>
</dbReference>
<dbReference type="GO" id="GO:0003924">
    <property type="term" value="F:GTPase activity"/>
    <property type="evidence" value="ECO:0007669"/>
    <property type="project" value="InterPro"/>
</dbReference>
<evidence type="ECO:0000256" key="3">
    <source>
        <dbReference type="ARBA" id="ARBA00035722"/>
    </source>
</evidence>
<name>A0A809S3C8_9BACT</name>
<dbReference type="NCBIfam" id="TIGR01394">
    <property type="entry name" value="TypA_BipA"/>
    <property type="match status" value="1"/>
</dbReference>
<evidence type="ECO:0000256" key="2">
    <source>
        <dbReference type="ARBA" id="ARBA00023134"/>
    </source>
</evidence>
<dbReference type="InterPro" id="IPR006298">
    <property type="entry name" value="BipA"/>
</dbReference>
<dbReference type="Pfam" id="PF00679">
    <property type="entry name" value="EFG_C"/>
    <property type="match status" value="1"/>
</dbReference>
<evidence type="ECO:0000256" key="1">
    <source>
        <dbReference type="ARBA" id="ARBA00022741"/>
    </source>
</evidence>
<dbReference type="FunFam" id="3.30.70.240:FF:000002">
    <property type="entry name" value="GTP-binding protein TypA"/>
    <property type="match status" value="1"/>
</dbReference>
<dbReference type="KEGG" id="npy:NPRO_06210"/>
<dbReference type="CDD" id="cd01891">
    <property type="entry name" value="TypA_BipA"/>
    <property type="match status" value="1"/>
</dbReference>
<dbReference type="Gene3D" id="3.40.50.300">
    <property type="entry name" value="P-loop containing nucleotide triphosphate hydrolases"/>
    <property type="match status" value="1"/>
</dbReference>
<dbReference type="Gene3D" id="2.40.30.10">
    <property type="entry name" value="Translation factors"/>
    <property type="match status" value="1"/>
</dbReference>
<dbReference type="Pfam" id="PF21018">
    <property type="entry name" value="BipA_C"/>
    <property type="match status" value="1"/>
</dbReference>
<accession>A0A809S3C8</accession>
<dbReference type="SUPFAM" id="SSF54980">
    <property type="entry name" value="EF-G C-terminal domain-like"/>
    <property type="match status" value="2"/>
</dbReference>
<dbReference type="GO" id="GO:0005525">
    <property type="term" value="F:GTP binding"/>
    <property type="evidence" value="ECO:0007669"/>
    <property type="project" value="UniProtKB-KW"/>
</dbReference>
<proteinExistence type="predicted"/>
<evidence type="ECO:0000313" key="5">
    <source>
        <dbReference type="EMBL" id="BBO23026.1"/>
    </source>
</evidence>
<dbReference type="SUPFAM" id="SSF52540">
    <property type="entry name" value="P-loop containing nucleoside triphosphate hydrolases"/>
    <property type="match status" value="1"/>
</dbReference>
<dbReference type="InterPro" id="IPR009000">
    <property type="entry name" value="Transl_B-barrel_sf"/>
</dbReference>
<dbReference type="InterPro" id="IPR005225">
    <property type="entry name" value="Small_GTP-bd"/>
</dbReference>
<keyword evidence="2" id="KW-0342">GTP-binding</keyword>
<dbReference type="PANTHER" id="PTHR42908:SF8">
    <property type="entry name" value="TR-TYPE G DOMAIN-CONTAINING PROTEIN"/>
    <property type="match status" value="1"/>
</dbReference>
<evidence type="ECO:0000259" key="4">
    <source>
        <dbReference type="PROSITE" id="PS51722"/>
    </source>
</evidence>
<dbReference type="SMART" id="SM00838">
    <property type="entry name" value="EFG_C"/>
    <property type="match status" value="1"/>
</dbReference>
<dbReference type="InterPro" id="IPR047041">
    <property type="entry name" value="BipA_GTP-bd_dom"/>
</dbReference>
<dbReference type="InterPro" id="IPR000640">
    <property type="entry name" value="EFG_V-like"/>
</dbReference>
<dbReference type="PANTHER" id="PTHR42908">
    <property type="entry name" value="TRANSLATION ELONGATION FACTOR-RELATED"/>
    <property type="match status" value="1"/>
</dbReference>
<gene>
    <name evidence="5" type="ORF">NPRO_06210</name>
</gene>
<dbReference type="InterPro" id="IPR035647">
    <property type="entry name" value="EFG_III/V"/>
</dbReference>
<dbReference type="PROSITE" id="PS51722">
    <property type="entry name" value="G_TR_2"/>
    <property type="match status" value="1"/>
</dbReference>
<dbReference type="Gene3D" id="3.30.70.240">
    <property type="match status" value="1"/>
</dbReference>
<dbReference type="InterPro" id="IPR027417">
    <property type="entry name" value="P-loop_NTPase"/>
</dbReference>
<dbReference type="InterPro" id="IPR042116">
    <property type="entry name" value="TypA/BipA_C"/>
</dbReference>
<dbReference type="InterPro" id="IPR048876">
    <property type="entry name" value="BipA_C"/>
</dbReference>
<dbReference type="NCBIfam" id="TIGR00231">
    <property type="entry name" value="small_GTP"/>
    <property type="match status" value="1"/>
</dbReference>
<dbReference type="FunFam" id="3.40.50.300:FF:000055">
    <property type="entry name" value="GTP-binding protein TypA"/>
    <property type="match status" value="1"/>
</dbReference>
<evidence type="ECO:0000313" key="6">
    <source>
        <dbReference type="Proteomes" id="UP000662873"/>
    </source>
</evidence>
<dbReference type="AlphaFoldDB" id="A0A809S3C8"/>
<dbReference type="Pfam" id="PF00009">
    <property type="entry name" value="GTP_EFTU"/>
    <property type="match status" value="1"/>
</dbReference>
<dbReference type="InterPro" id="IPR031157">
    <property type="entry name" value="G_TR_CS"/>
</dbReference>
<sequence length="609" mass="67797">MSSPIRNVGIIAHVDHGKTTLVDALFRQAGLFRENQHVQDRVMDSNELERERGITILSKVASFRYREYKINIVDTPGHVDFGGEVERVLSMVDGVLLVVDACEGPMPQTRFVLKKAFQNGLKPIVCINKIDREGARPLDAYDKTIDLFIDLGANEEDLFFPHLYTSGSGGFARVAPDGGESDMRELLEMIVNSVPPPPSEVSAPALLQVNNLDYSDYMGRMFGGKLLAGTLRVGDKLVHARQGKRTPFTVTKLWTYEGLELKESSEVRAGEIAMMSGLDDVRTGDTLSDAAGPQELPPIEIEPPTLAMSFYANNSPLAGKDGGRFLTIHKIRDRLEREEKVSVALRIDPDAPPNTVKVKARGELQLSVLVETMRREGYEMAISRPEVLLQRDEAGRLTEPHELILLEAPEDAVGSVMEELSRRRADLRSMEPPGAGRVKLTYAIPTRGLIGFRSHFLTLTRGEGLLSQEFEGYSEFKGTVESRPRGALIAKDPGKVTRYAYEDIQERGVLFYPVGTDVYGGMIVGECARDEDMVVNVTKEKHATNIRSSTSESTTVLDPHRELSLEQALSWIRDDELLEVTPKSLRFRKKVLDHSERRVAERKGQMLPA</sequence>
<reference evidence="5" key="1">
    <citation type="journal article" name="DNA Res.">
        <title>The physiological potential of anammox bacteria as revealed by their core genome structure.</title>
        <authorList>
            <person name="Okubo T."/>
            <person name="Toyoda A."/>
            <person name="Fukuhara K."/>
            <person name="Uchiyama I."/>
            <person name="Harigaya Y."/>
            <person name="Kuroiwa M."/>
            <person name="Suzuki T."/>
            <person name="Murakami Y."/>
            <person name="Suwa Y."/>
            <person name="Takami H."/>
        </authorList>
    </citation>
    <scope>NUCLEOTIDE SEQUENCE</scope>
    <source>
        <strain evidence="5">317325-2</strain>
    </source>
</reference>
<feature type="domain" description="Tr-type G" evidence="4">
    <location>
        <begin position="3"/>
        <end position="198"/>
    </location>
</feature>
<dbReference type="InterPro" id="IPR035651">
    <property type="entry name" value="BipA_V"/>
</dbReference>
<dbReference type="GO" id="GO:0005829">
    <property type="term" value="C:cytosol"/>
    <property type="evidence" value="ECO:0007669"/>
    <property type="project" value="TreeGrafter"/>
</dbReference>
<dbReference type="InterPro" id="IPR000795">
    <property type="entry name" value="T_Tr_GTP-bd_dom"/>
</dbReference>
<dbReference type="Proteomes" id="UP000662873">
    <property type="component" value="Chromosome"/>
</dbReference>
<dbReference type="Pfam" id="PF03144">
    <property type="entry name" value="GTP_EFTU_D2"/>
    <property type="match status" value="1"/>
</dbReference>
<dbReference type="Gene3D" id="2.40.50.250">
    <property type="entry name" value="bipa protein"/>
    <property type="match status" value="1"/>
</dbReference>
<dbReference type="SUPFAM" id="SSF50447">
    <property type="entry name" value="Translation proteins"/>
    <property type="match status" value="1"/>
</dbReference>
<dbReference type="GO" id="GO:1990904">
    <property type="term" value="C:ribonucleoprotein complex"/>
    <property type="evidence" value="ECO:0007669"/>
    <property type="project" value="TreeGrafter"/>
</dbReference>
<organism evidence="5 6">
    <name type="scientific">Candidatus Nitrosymbiomonas proteolyticus</name>
    <dbReference type="NCBI Taxonomy" id="2608984"/>
    <lineage>
        <taxon>Bacteria</taxon>
        <taxon>Bacillati</taxon>
        <taxon>Armatimonadota</taxon>
        <taxon>Armatimonadota incertae sedis</taxon>
        <taxon>Candidatus Nitrosymbiomonas</taxon>
    </lineage>
</organism>
<dbReference type="Gene3D" id="3.30.70.870">
    <property type="entry name" value="Elongation Factor G (Translational Gtpase), domain 3"/>
    <property type="match status" value="1"/>
</dbReference>
<dbReference type="PROSITE" id="PS00301">
    <property type="entry name" value="G_TR_1"/>
    <property type="match status" value="1"/>
</dbReference>
<dbReference type="EMBL" id="AP021858">
    <property type="protein sequence ID" value="BBO23026.1"/>
    <property type="molecule type" value="Genomic_DNA"/>
</dbReference>
<dbReference type="PRINTS" id="PR00315">
    <property type="entry name" value="ELONGATNFCT"/>
</dbReference>
<dbReference type="InterPro" id="IPR004161">
    <property type="entry name" value="EFTu-like_2"/>
</dbReference>
<protein>
    <recommendedName>
        <fullName evidence="3">50S ribosomal subunit assembly factor BipA</fullName>
    </recommendedName>
</protein>